<evidence type="ECO:0000259" key="7">
    <source>
        <dbReference type="PROSITE" id="PS51328"/>
    </source>
</evidence>
<dbReference type="InterPro" id="IPR013320">
    <property type="entry name" value="ConA-like_dom_sf"/>
</dbReference>
<keyword evidence="4 6" id="KW-1133">Transmembrane helix</keyword>
<gene>
    <name evidence="8" type="ORF">BG006_003272</name>
</gene>
<dbReference type="GO" id="GO:0006888">
    <property type="term" value="P:endoplasmic reticulum to Golgi vesicle-mediated transport"/>
    <property type="evidence" value="ECO:0007669"/>
    <property type="project" value="TreeGrafter"/>
</dbReference>
<dbReference type="GO" id="GO:0005789">
    <property type="term" value="C:endoplasmic reticulum membrane"/>
    <property type="evidence" value="ECO:0007669"/>
    <property type="project" value="TreeGrafter"/>
</dbReference>
<feature type="domain" description="L-type lectin-like" evidence="7">
    <location>
        <begin position="1"/>
        <end position="245"/>
    </location>
</feature>
<evidence type="ECO:0000313" key="9">
    <source>
        <dbReference type="Proteomes" id="UP000696485"/>
    </source>
</evidence>
<evidence type="ECO:0000256" key="2">
    <source>
        <dbReference type="ARBA" id="ARBA00022692"/>
    </source>
</evidence>
<evidence type="ECO:0000256" key="1">
    <source>
        <dbReference type="ARBA" id="ARBA00004479"/>
    </source>
</evidence>
<keyword evidence="3" id="KW-0732">Signal</keyword>
<dbReference type="Gene3D" id="2.60.120.200">
    <property type="match status" value="1"/>
</dbReference>
<dbReference type="PANTHER" id="PTHR12223:SF45">
    <property type="entry name" value="RE50040P"/>
    <property type="match status" value="1"/>
</dbReference>
<evidence type="ECO:0000313" key="8">
    <source>
        <dbReference type="EMBL" id="KAF9333698.1"/>
    </source>
</evidence>
<dbReference type="CDD" id="cd07308">
    <property type="entry name" value="lectin_leg-like"/>
    <property type="match status" value="1"/>
</dbReference>
<dbReference type="Pfam" id="PF03388">
    <property type="entry name" value="Lectin_leg-like"/>
    <property type="match status" value="1"/>
</dbReference>
<dbReference type="GO" id="GO:0005537">
    <property type="term" value="F:D-mannose binding"/>
    <property type="evidence" value="ECO:0007669"/>
    <property type="project" value="TreeGrafter"/>
</dbReference>
<keyword evidence="5 6" id="KW-0472">Membrane</keyword>
<dbReference type="InterPro" id="IPR005052">
    <property type="entry name" value="Lectin_leg"/>
</dbReference>
<comment type="caution">
    <text evidence="8">The sequence shown here is derived from an EMBL/GenBank/DDBJ whole genome shotgun (WGS) entry which is preliminary data.</text>
</comment>
<comment type="subcellular location">
    <subcellularLocation>
        <location evidence="1">Membrane</location>
        <topology evidence="1">Single-pass type I membrane protein</topology>
    </subcellularLocation>
</comment>
<feature type="transmembrane region" description="Helical" evidence="6">
    <location>
        <begin position="269"/>
        <end position="289"/>
    </location>
</feature>
<dbReference type="InterPro" id="IPR051136">
    <property type="entry name" value="Intracellular_Lectin-GPT"/>
</dbReference>
<evidence type="ECO:0000256" key="3">
    <source>
        <dbReference type="ARBA" id="ARBA00022729"/>
    </source>
</evidence>
<keyword evidence="9" id="KW-1185">Reference proteome</keyword>
<sequence length="301" mass="33994">MVPHSLLTPSSLDRFPWDCIGPRLFRGFCYCQNADQDLQNRWFDFGGDAYVNTYKHIRLTSDRPSQSGYLWSRLPLTASNFQVEFEFRVDGKGTGLVGDGLGVFLTKERAEPGPVFGNRDRFEGLGVFFDTYANSRQQHTFPFVMAMVGDGQTTYDNDNDGKANELGSCESDFRIHANPTKARITVNRSAKTVNLKIQTRDWDKWEECFTLTDVTLPTVTYLGFSAVTGGVHDNHDIISVSTSAISNPEDFTASRRKNNTPPPRDRSSVMWYLKLFAALAIFAALVVAFKMSKDKNDMKRF</sequence>
<evidence type="ECO:0000256" key="4">
    <source>
        <dbReference type="ARBA" id="ARBA00022989"/>
    </source>
</evidence>
<dbReference type="GO" id="GO:0030134">
    <property type="term" value="C:COPII-coated ER to Golgi transport vesicle"/>
    <property type="evidence" value="ECO:0007669"/>
    <property type="project" value="TreeGrafter"/>
</dbReference>
<evidence type="ECO:0000256" key="5">
    <source>
        <dbReference type="ARBA" id="ARBA00023136"/>
    </source>
</evidence>
<dbReference type="GO" id="GO:0000139">
    <property type="term" value="C:Golgi membrane"/>
    <property type="evidence" value="ECO:0007669"/>
    <property type="project" value="TreeGrafter"/>
</dbReference>
<dbReference type="AlphaFoldDB" id="A0A9P5SRZ4"/>
<keyword evidence="2 6" id="KW-0812">Transmembrane</keyword>
<dbReference type="GO" id="GO:0005793">
    <property type="term" value="C:endoplasmic reticulum-Golgi intermediate compartment"/>
    <property type="evidence" value="ECO:0007669"/>
    <property type="project" value="TreeGrafter"/>
</dbReference>
<dbReference type="PROSITE" id="PS51328">
    <property type="entry name" value="L_LECTIN_LIKE"/>
    <property type="match status" value="1"/>
</dbReference>
<name>A0A9P5SRZ4_9FUNG</name>
<evidence type="ECO:0000256" key="6">
    <source>
        <dbReference type="SAM" id="Phobius"/>
    </source>
</evidence>
<dbReference type="SUPFAM" id="SSF49899">
    <property type="entry name" value="Concanavalin A-like lectins/glucanases"/>
    <property type="match status" value="1"/>
</dbReference>
<dbReference type="EMBL" id="JAAAUY010000187">
    <property type="protein sequence ID" value="KAF9333698.1"/>
    <property type="molecule type" value="Genomic_DNA"/>
</dbReference>
<organism evidence="8 9">
    <name type="scientific">Podila minutissima</name>
    <dbReference type="NCBI Taxonomy" id="64525"/>
    <lineage>
        <taxon>Eukaryota</taxon>
        <taxon>Fungi</taxon>
        <taxon>Fungi incertae sedis</taxon>
        <taxon>Mucoromycota</taxon>
        <taxon>Mortierellomycotina</taxon>
        <taxon>Mortierellomycetes</taxon>
        <taxon>Mortierellales</taxon>
        <taxon>Mortierellaceae</taxon>
        <taxon>Podila</taxon>
    </lineage>
</organism>
<proteinExistence type="predicted"/>
<reference evidence="8" key="1">
    <citation type="journal article" date="2020" name="Fungal Divers.">
        <title>Resolving the Mortierellaceae phylogeny through synthesis of multi-gene phylogenetics and phylogenomics.</title>
        <authorList>
            <person name="Vandepol N."/>
            <person name="Liber J."/>
            <person name="Desiro A."/>
            <person name="Na H."/>
            <person name="Kennedy M."/>
            <person name="Barry K."/>
            <person name="Grigoriev I.V."/>
            <person name="Miller A.N."/>
            <person name="O'Donnell K."/>
            <person name="Stajich J.E."/>
            <person name="Bonito G."/>
        </authorList>
    </citation>
    <scope>NUCLEOTIDE SEQUENCE</scope>
    <source>
        <strain evidence="8">NVP1</strain>
    </source>
</reference>
<dbReference type="PANTHER" id="PTHR12223">
    <property type="entry name" value="VESICULAR MANNOSE-BINDING LECTIN"/>
    <property type="match status" value="1"/>
</dbReference>
<accession>A0A9P5SRZ4</accession>
<dbReference type="Proteomes" id="UP000696485">
    <property type="component" value="Unassembled WGS sequence"/>
</dbReference>
<protein>
    <recommendedName>
        <fullName evidence="7">L-type lectin-like domain-containing protein</fullName>
    </recommendedName>
</protein>